<dbReference type="PANTHER" id="PTHR11567">
    <property type="entry name" value="ACID PHOSPHATASE-RELATED"/>
    <property type="match status" value="1"/>
</dbReference>
<dbReference type="AlphaFoldDB" id="A0A0N5CI39"/>
<comment type="similarity">
    <text evidence="2">Belongs to the histidine acid phosphatase family.</text>
</comment>
<evidence type="ECO:0000256" key="1">
    <source>
        <dbReference type="ARBA" id="ARBA00000032"/>
    </source>
</evidence>
<keyword evidence="3" id="KW-0472">Membrane</keyword>
<sequence>MNKYIFIGNSINVIVIIILSVGLHTLTYVDDKKNLVMVQVVWRHGDRVPTNSYPNDIYKDEDWETPYGTLTKSGIHNQEKLGKKLRKIYIESSGFISDKYDPDEV</sequence>
<dbReference type="PROSITE" id="PS00616">
    <property type="entry name" value="HIS_ACID_PHOSPHAT_1"/>
    <property type="match status" value="1"/>
</dbReference>
<dbReference type="Proteomes" id="UP000046392">
    <property type="component" value="Unplaced"/>
</dbReference>
<dbReference type="InterPro" id="IPR050645">
    <property type="entry name" value="Histidine_acid_phosphatase"/>
</dbReference>
<evidence type="ECO:0000313" key="5">
    <source>
        <dbReference type="WBParaSite" id="SPAL_0001750000.1"/>
    </source>
</evidence>
<comment type="catalytic activity">
    <reaction evidence="1">
        <text>a phosphate monoester + H2O = an alcohol + phosphate</text>
        <dbReference type="Rhea" id="RHEA:15017"/>
        <dbReference type="ChEBI" id="CHEBI:15377"/>
        <dbReference type="ChEBI" id="CHEBI:30879"/>
        <dbReference type="ChEBI" id="CHEBI:43474"/>
        <dbReference type="ChEBI" id="CHEBI:67140"/>
        <dbReference type="EC" id="3.1.3.2"/>
    </reaction>
</comment>
<dbReference type="GO" id="GO:0003993">
    <property type="term" value="F:acid phosphatase activity"/>
    <property type="evidence" value="ECO:0007669"/>
    <property type="project" value="UniProtKB-EC"/>
</dbReference>
<protein>
    <submittedName>
        <fullName evidence="5">Histidine phosphatase family protein</fullName>
    </submittedName>
</protein>
<keyword evidence="3" id="KW-1133">Transmembrane helix</keyword>
<keyword evidence="3" id="KW-0812">Transmembrane</keyword>
<dbReference type="InterPro" id="IPR029033">
    <property type="entry name" value="His_PPase_superfam"/>
</dbReference>
<reference evidence="5" key="1">
    <citation type="submission" date="2017-02" db="UniProtKB">
        <authorList>
            <consortium name="WormBaseParasite"/>
        </authorList>
    </citation>
    <scope>IDENTIFICATION</scope>
</reference>
<dbReference type="Pfam" id="PF00328">
    <property type="entry name" value="His_Phos_2"/>
    <property type="match status" value="1"/>
</dbReference>
<dbReference type="Gene3D" id="3.40.50.1240">
    <property type="entry name" value="Phosphoglycerate mutase-like"/>
    <property type="match status" value="1"/>
</dbReference>
<keyword evidence="4" id="KW-1185">Reference proteome</keyword>
<evidence type="ECO:0000313" key="4">
    <source>
        <dbReference type="Proteomes" id="UP000046392"/>
    </source>
</evidence>
<accession>A0A0N5CI39</accession>
<dbReference type="SUPFAM" id="SSF53254">
    <property type="entry name" value="Phosphoglycerate mutase-like"/>
    <property type="match status" value="1"/>
</dbReference>
<dbReference type="WBParaSite" id="SPAL_0001750000.1">
    <property type="protein sequence ID" value="SPAL_0001750000.1"/>
    <property type="gene ID" value="SPAL_0001750000"/>
</dbReference>
<evidence type="ECO:0000256" key="2">
    <source>
        <dbReference type="ARBA" id="ARBA00005375"/>
    </source>
</evidence>
<dbReference type="STRING" id="174720.A0A0N5CI39"/>
<dbReference type="InterPro" id="IPR033379">
    <property type="entry name" value="Acid_Pase_AS"/>
</dbReference>
<organism evidence="4 5">
    <name type="scientific">Strongyloides papillosus</name>
    <name type="common">Intestinal threadworm</name>
    <dbReference type="NCBI Taxonomy" id="174720"/>
    <lineage>
        <taxon>Eukaryota</taxon>
        <taxon>Metazoa</taxon>
        <taxon>Ecdysozoa</taxon>
        <taxon>Nematoda</taxon>
        <taxon>Chromadorea</taxon>
        <taxon>Rhabditida</taxon>
        <taxon>Tylenchina</taxon>
        <taxon>Panagrolaimomorpha</taxon>
        <taxon>Strongyloidoidea</taxon>
        <taxon>Strongyloididae</taxon>
        <taxon>Strongyloides</taxon>
    </lineage>
</organism>
<dbReference type="PANTHER" id="PTHR11567:SF210">
    <property type="entry name" value="ACID PHOSPHATASE 5-RELATED"/>
    <property type="match status" value="1"/>
</dbReference>
<dbReference type="InterPro" id="IPR000560">
    <property type="entry name" value="His_Pase_clade-2"/>
</dbReference>
<feature type="transmembrane region" description="Helical" evidence="3">
    <location>
        <begin position="6"/>
        <end position="29"/>
    </location>
</feature>
<proteinExistence type="inferred from homology"/>
<evidence type="ECO:0000256" key="3">
    <source>
        <dbReference type="SAM" id="Phobius"/>
    </source>
</evidence>
<name>A0A0N5CI39_STREA</name>